<dbReference type="Proteomes" id="UP000478008">
    <property type="component" value="Unassembled WGS sequence"/>
</dbReference>
<feature type="compositionally biased region" description="Basic and acidic residues" evidence="2">
    <location>
        <begin position="485"/>
        <end position="507"/>
    </location>
</feature>
<comment type="similarity">
    <text evidence="1">Belongs to the VPS72/YL1 family.</text>
</comment>
<dbReference type="GO" id="GO:0005634">
    <property type="term" value="C:nucleus"/>
    <property type="evidence" value="ECO:0007669"/>
    <property type="project" value="TreeGrafter"/>
</dbReference>
<feature type="compositionally biased region" description="Basic and acidic residues" evidence="2">
    <location>
        <begin position="425"/>
        <end position="446"/>
    </location>
</feature>
<feature type="compositionally biased region" description="Low complexity" evidence="2">
    <location>
        <begin position="374"/>
        <end position="394"/>
    </location>
</feature>
<keyword evidence="5" id="KW-1185">Reference proteome</keyword>
<feature type="compositionally biased region" description="Basic and acidic residues" evidence="2">
    <location>
        <begin position="90"/>
        <end position="103"/>
    </location>
</feature>
<evidence type="ECO:0000256" key="1">
    <source>
        <dbReference type="ARBA" id="ARBA00006832"/>
    </source>
</evidence>
<organism evidence="4 5">
    <name type="scientific">Dekkera bruxellensis</name>
    <name type="common">Brettanomyces custersii</name>
    <dbReference type="NCBI Taxonomy" id="5007"/>
    <lineage>
        <taxon>Eukaryota</taxon>
        <taxon>Fungi</taxon>
        <taxon>Dikarya</taxon>
        <taxon>Ascomycota</taxon>
        <taxon>Saccharomycotina</taxon>
        <taxon>Pichiomycetes</taxon>
        <taxon>Pichiales</taxon>
        <taxon>Pichiaceae</taxon>
        <taxon>Brettanomyces</taxon>
    </lineage>
</organism>
<dbReference type="EMBL" id="CABFWN010000005">
    <property type="protein sequence ID" value="VUG19706.1"/>
    <property type="molecule type" value="Genomic_DNA"/>
</dbReference>
<protein>
    <submittedName>
        <fullName evidence="4">DEBR0S5_09846g1_1</fullName>
    </submittedName>
</protein>
<dbReference type="InterPro" id="IPR013272">
    <property type="entry name" value="Vps72/YL1_C"/>
</dbReference>
<feature type="region of interest" description="Disordered" evidence="2">
    <location>
        <begin position="483"/>
        <end position="507"/>
    </location>
</feature>
<accession>A0A7D9H1V4</accession>
<feature type="compositionally biased region" description="Basic residues" evidence="2">
    <location>
        <begin position="303"/>
        <end position="315"/>
    </location>
</feature>
<gene>
    <name evidence="4" type="ORF">DEBR0S5_09846G</name>
</gene>
<dbReference type="SMART" id="SM00993">
    <property type="entry name" value="YL1_C"/>
    <property type="match status" value="1"/>
</dbReference>
<feature type="compositionally biased region" description="Basic and acidic residues" evidence="2">
    <location>
        <begin position="190"/>
        <end position="204"/>
    </location>
</feature>
<feature type="compositionally biased region" description="Polar residues" evidence="2">
    <location>
        <begin position="346"/>
        <end position="367"/>
    </location>
</feature>
<evidence type="ECO:0000313" key="4">
    <source>
        <dbReference type="EMBL" id="VUG19706.1"/>
    </source>
</evidence>
<feature type="compositionally biased region" description="Basic and acidic residues" evidence="2">
    <location>
        <begin position="128"/>
        <end position="139"/>
    </location>
</feature>
<dbReference type="PANTHER" id="PTHR13275">
    <property type="entry name" value="YL-1 PROTEIN TRANSCRIPTION FACTOR-LIKE 1"/>
    <property type="match status" value="1"/>
</dbReference>
<name>A0A7D9H1V4_DEKBR</name>
<feature type="compositionally biased region" description="Basic residues" evidence="2">
    <location>
        <begin position="177"/>
        <end position="189"/>
    </location>
</feature>
<feature type="region of interest" description="Disordered" evidence="2">
    <location>
        <begin position="1"/>
        <end position="212"/>
    </location>
</feature>
<dbReference type="PANTHER" id="PTHR13275:SF4">
    <property type="entry name" value="VACUOLAR PROTEIN SORTING-ASSOCIATED PROTEIN 72 HOMOLOG"/>
    <property type="match status" value="1"/>
</dbReference>
<feature type="region of interest" description="Disordered" evidence="2">
    <location>
        <begin position="522"/>
        <end position="543"/>
    </location>
</feature>
<feature type="compositionally biased region" description="Polar residues" evidence="2">
    <location>
        <begin position="414"/>
        <end position="423"/>
    </location>
</feature>
<dbReference type="AlphaFoldDB" id="A0A7D9H1V4"/>
<feature type="compositionally biased region" description="Polar residues" evidence="2">
    <location>
        <begin position="447"/>
        <end position="467"/>
    </location>
</feature>
<feature type="domain" description="Vps72/YL1 C-terminal" evidence="3">
    <location>
        <begin position="667"/>
        <end position="696"/>
    </location>
</feature>
<feature type="compositionally biased region" description="Acidic residues" evidence="2">
    <location>
        <begin position="46"/>
        <end position="77"/>
    </location>
</feature>
<feature type="compositionally biased region" description="Basic and acidic residues" evidence="2">
    <location>
        <begin position="286"/>
        <end position="302"/>
    </location>
</feature>
<dbReference type="Pfam" id="PF05764">
    <property type="entry name" value="YL1"/>
    <property type="match status" value="1"/>
</dbReference>
<evidence type="ECO:0000259" key="3">
    <source>
        <dbReference type="SMART" id="SM00993"/>
    </source>
</evidence>
<feature type="region of interest" description="Disordered" evidence="2">
    <location>
        <begin position="280"/>
        <end position="468"/>
    </location>
</feature>
<feature type="compositionally biased region" description="Acidic residues" evidence="2">
    <location>
        <begin position="1"/>
        <end position="17"/>
    </location>
</feature>
<evidence type="ECO:0000256" key="2">
    <source>
        <dbReference type="SAM" id="MobiDB-lite"/>
    </source>
</evidence>
<feature type="compositionally biased region" description="Basic and acidic residues" evidence="2">
    <location>
        <begin position="36"/>
        <end position="45"/>
    </location>
</feature>
<dbReference type="InterPro" id="IPR046757">
    <property type="entry name" value="YL1_N"/>
</dbReference>
<dbReference type="Pfam" id="PF08265">
    <property type="entry name" value="YL1_C"/>
    <property type="match status" value="1"/>
</dbReference>
<reference evidence="4 5" key="1">
    <citation type="submission" date="2019-07" db="EMBL/GenBank/DDBJ databases">
        <authorList>
            <person name="Friedrich A."/>
            <person name="Schacherer J."/>
        </authorList>
    </citation>
    <scope>NUCLEOTIDE SEQUENCE [LARGE SCALE GENOMIC DNA]</scope>
</reference>
<proteinExistence type="inferred from homology"/>
<feature type="compositionally biased region" description="Low complexity" evidence="2">
    <location>
        <begin position="112"/>
        <end position="122"/>
    </location>
</feature>
<sequence>MTSDSDVVDSGEDEEQFESIIAHRERRSNAGTRMRRLIDMEKAGEAELEMEMEDDDKDVDLLFQEDENDEEFTEGSEEGSIGGSEEEENGEQREESEREREPEDKDLDENFSSDTELSSSGSESDESAGERELQAEEKLKKKQKRKRVLEIPQIKPLEPSKKKPKVKKSNIAPPAIPRRRKYSTRKSTVKKTEAVMKRWKESQEKKKHMKPVQKEVYVPKTLKERLEEAKITEKENTLSLNQYFEREEARKRRQKELAESRKPKIKQFIRFYSSAVYVTPNEEVENIEKERLRQEKIEEERNKRKRSGRRKRRKMPAADSAEKSKDTSQNVVKIPSNGDQKDATQGEINSVRSNVNHNSKFTEASTENSKHEGNQSASNNDIISSASNSSRNANKVADTKLAPSVEQDKDSRMGTENTEQVNKNILKENDVDAKETETDDDTKNPDRGNNGQTEITNTGTGISNSEENIQRKLGSIPGIKSEVTINDKQKDNSDYKQKTALDDKVESKAEVNLVDKTDAKLEINHKGQKDTSNTSGDNKETPKLIYEGPSQYVAVNYVSFEKFSRKLTEKDIKTSLFGKQSTLPAERRDPHFTNICTIRQDNSTDLSIKRLKEDREASLKSILKLPRFGEKYKVIEEKKEEKQKEKVEANITTPAPVGIYLPNGKKKECPISGESATYYDPGSGVPYSSVECFKILQKVAAGEYYWGQIDDGGVNSQFKGGIGCYMGEVSGRHAKGVPKGF</sequence>
<evidence type="ECO:0000313" key="5">
    <source>
        <dbReference type="Proteomes" id="UP000478008"/>
    </source>
</evidence>